<feature type="domain" description="Bacterial sugar transferase" evidence="8">
    <location>
        <begin position="300"/>
        <end position="487"/>
    </location>
</feature>
<keyword evidence="10" id="KW-1185">Reference proteome</keyword>
<feature type="transmembrane region" description="Helical" evidence="7">
    <location>
        <begin position="99"/>
        <end position="121"/>
    </location>
</feature>
<evidence type="ECO:0000256" key="6">
    <source>
        <dbReference type="ARBA" id="ARBA00023136"/>
    </source>
</evidence>
<keyword evidence="6 7" id="KW-0472">Membrane</keyword>
<keyword evidence="5 7" id="KW-1133">Transmembrane helix</keyword>
<dbReference type="RefSeq" id="WP_261607181.1">
    <property type="nucleotide sequence ID" value="NZ_JAODOR010000011.1"/>
</dbReference>
<gene>
    <name evidence="9" type="ORF">N4R40_09740</name>
</gene>
<dbReference type="NCBIfam" id="TIGR03025">
    <property type="entry name" value="EPS_sugtrans"/>
    <property type="match status" value="1"/>
</dbReference>
<feature type="transmembrane region" description="Helical" evidence="7">
    <location>
        <begin position="302"/>
        <end position="328"/>
    </location>
</feature>
<dbReference type="Pfam" id="PF02397">
    <property type="entry name" value="Bac_transf"/>
    <property type="match status" value="1"/>
</dbReference>
<evidence type="ECO:0000256" key="2">
    <source>
        <dbReference type="ARBA" id="ARBA00006464"/>
    </source>
</evidence>
<dbReference type="GO" id="GO:0016740">
    <property type="term" value="F:transferase activity"/>
    <property type="evidence" value="ECO:0007669"/>
    <property type="project" value="UniProtKB-KW"/>
</dbReference>
<evidence type="ECO:0000256" key="5">
    <source>
        <dbReference type="ARBA" id="ARBA00022989"/>
    </source>
</evidence>
<dbReference type="PANTHER" id="PTHR30576">
    <property type="entry name" value="COLANIC BIOSYNTHESIS UDP-GLUCOSE LIPID CARRIER TRANSFERASE"/>
    <property type="match status" value="1"/>
</dbReference>
<evidence type="ECO:0000313" key="10">
    <source>
        <dbReference type="Proteomes" id="UP001300496"/>
    </source>
</evidence>
<feature type="transmembrane region" description="Helical" evidence="7">
    <location>
        <begin position="68"/>
        <end position="87"/>
    </location>
</feature>
<organism evidence="9 10">
    <name type="scientific">Microbacterium memoriense</name>
    <dbReference type="NCBI Taxonomy" id="2978350"/>
    <lineage>
        <taxon>Bacteria</taxon>
        <taxon>Bacillati</taxon>
        <taxon>Actinomycetota</taxon>
        <taxon>Actinomycetes</taxon>
        <taxon>Micrococcales</taxon>
        <taxon>Microbacteriaceae</taxon>
        <taxon>Microbacterium</taxon>
    </lineage>
</organism>
<evidence type="ECO:0000256" key="4">
    <source>
        <dbReference type="ARBA" id="ARBA00022692"/>
    </source>
</evidence>
<reference evidence="9 10" key="1">
    <citation type="journal article" date="2024" name="Int. J. Syst. Evol. Microbiol.">
        <title>Microbacterium memoriense sp. nov., a member of the Actinomycetota from marine beach sediment of the north coast of Portugal.</title>
        <authorList>
            <person name="Santos J.D.N.D."/>
            <person name="Klimek D."/>
            <person name="Calusinska M."/>
            <person name="Lobo-da-Cunha A."/>
            <person name="Catita J."/>
            <person name="Goncalves H."/>
            <person name="Gonzalez I."/>
            <person name="Lage O.M."/>
        </authorList>
    </citation>
    <scope>NUCLEOTIDE SEQUENCE [LARGE SCALE GENOMIC DNA]</scope>
    <source>
        <strain evidence="9 10">PMIC_1C1B</strain>
    </source>
</reference>
<evidence type="ECO:0000256" key="3">
    <source>
        <dbReference type="ARBA" id="ARBA00022679"/>
    </source>
</evidence>
<comment type="caution">
    <text evidence="9">The sequence shown here is derived from an EMBL/GenBank/DDBJ whole genome shotgun (WGS) entry which is preliminary data.</text>
</comment>
<dbReference type="PANTHER" id="PTHR30576:SF10">
    <property type="entry name" value="SLL5057 PROTEIN"/>
    <property type="match status" value="1"/>
</dbReference>
<dbReference type="EMBL" id="JAODOR010000011">
    <property type="protein sequence ID" value="MCT9002643.1"/>
    <property type="molecule type" value="Genomic_DNA"/>
</dbReference>
<feature type="transmembrane region" description="Helical" evidence="7">
    <location>
        <begin position="127"/>
        <end position="148"/>
    </location>
</feature>
<evidence type="ECO:0000256" key="7">
    <source>
        <dbReference type="SAM" id="Phobius"/>
    </source>
</evidence>
<dbReference type="Proteomes" id="UP001300496">
    <property type="component" value="Unassembled WGS sequence"/>
</dbReference>
<comment type="similarity">
    <text evidence="2">Belongs to the bacterial sugar transferase family.</text>
</comment>
<keyword evidence="4 7" id="KW-0812">Transmembrane</keyword>
<feature type="transmembrane region" description="Helical" evidence="7">
    <location>
        <begin position="39"/>
        <end position="62"/>
    </location>
</feature>
<accession>A0ABT2PDH9</accession>
<name>A0ABT2PDH9_9MICO</name>
<sequence length="493" mass="53036">MTAPALPLSGISAVGAPRAMPLLEQRIINRRRHHARSGAMDAAIIIAATGATVTLQLTAGAATAAGPVLFSAIVLAFVWTIALYVLRREAHRRGAGERLELWPILHSAAIGTAALAVVAGVTGWPVLAPHVALTLPAGVAILVTSRLAQHAWSSRPASHATLASRTLIVGSRAGIAHTIQSLRGGRSGHDIVGVVVVDDGGLEPLTVDGTPFTVMGGSVDVAQVARDQCIETVVVAGGATDDPDYVRRLSWSLEGAATDLVLATRLADVAQSRITFDRAQSLALVRVSLPRFDRSTMRAKRLLDVLVAAVALIPIGLITPLIALAIMLDSPGGVFFRQRRIGRDGREFDILKFRTMGVDAEARRAELAAQNEGSGPLFKLRNDPRVTRVGAILRKFSLDELPQFWNVLMGEMSVVGPRPPLPDEVRDYDRDMIRRLYVQPGITGLWQISGRSDLTWEQSVRLDLHYVENWSVAADLKIMLRTAAVMVRPKGAY</sequence>
<proteinExistence type="inferred from homology"/>
<comment type="subcellular location">
    <subcellularLocation>
        <location evidence="1">Membrane</location>
        <topology evidence="1">Multi-pass membrane protein</topology>
    </subcellularLocation>
</comment>
<evidence type="ECO:0000313" key="9">
    <source>
        <dbReference type="EMBL" id="MCT9002643.1"/>
    </source>
</evidence>
<dbReference type="InterPro" id="IPR017475">
    <property type="entry name" value="EPS_sugar_tfrase"/>
</dbReference>
<evidence type="ECO:0000256" key="1">
    <source>
        <dbReference type="ARBA" id="ARBA00004141"/>
    </source>
</evidence>
<protein>
    <submittedName>
        <fullName evidence="9">Sugar transferase</fullName>
    </submittedName>
</protein>
<dbReference type="InterPro" id="IPR003362">
    <property type="entry name" value="Bact_transf"/>
</dbReference>
<keyword evidence="3 9" id="KW-0808">Transferase</keyword>
<evidence type="ECO:0000259" key="8">
    <source>
        <dbReference type="Pfam" id="PF02397"/>
    </source>
</evidence>